<dbReference type="InterPro" id="IPR002797">
    <property type="entry name" value="Polysacc_synth"/>
</dbReference>
<feature type="transmembrane region" description="Helical" evidence="6">
    <location>
        <begin position="287"/>
        <end position="306"/>
    </location>
</feature>
<dbReference type="GO" id="GO:0005886">
    <property type="term" value="C:plasma membrane"/>
    <property type="evidence" value="ECO:0007669"/>
    <property type="project" value="UniProtKB-SubCell"/>
</dbReference>
<proteinExistence type="predicted"/>
<feature type="transmembrane region" description="Helical" evidence="6">
    <location>
        <begin position="326"/>
        <end position="347"/>
    </location>
</feature>
<feature type="transmembrane region" description="Helical" evidence="6">
    <location>
        <begin position="7"/>
        <end position="29"/>
    </location>
</feature>
<dbReference type="OrthoDB" id="9815702at2"/>
<evidence type="ECO:0000256" key="5">
    <source>
        <dbReference type="ARBA" id="ARBA00023136"/>
    </source>
</evidence>
<dbReference type="PANTHER" id="PTHR30250">
    <property type="entry name" value="PST FAMILY PREDICTED COLANIC ACID TRANSPORTER"/>
    <property type="match status" value="1"/>
</dbReference>
<name>A0A1T5IH19_9BACT</name>
<sequence length="481" mass="54524">MSQLKKNVLYSLTLTFSRFFFPIITYPYISRVLGPDKIGILNFSENYSNYFVVLAALGIPLYGVREIAKIKHKPHLLNKTFTEISIIHLISSLLCLAFYTISIFTIPSLHEQLGINLLFGANILINLVSFEWFLIGIEKFKLIALRSMITKLIPIVLMFVLVKDEGDYIIYQSLNTLAFLLNAVINIANISRITTISFKEVNIKRHLPPLFTVFFSGAFIHFYSMMDSLVLGFVSNYKAVGFYATAIKLNKMICMVIASVGNVLVPRISNLIALNDTDQIESVLRKSLLFTIFLTVPLAAGLYLLSPELIFILAGNDFEQSIKASQILSPIIILMGLSNVFGIQLLLPYAREKELLKIFLTGTALSLFLNLILAKSYGYLGSSTATLLTELILTAITFYFAKDIIKLSLPWKYFLGCILFSLLFFPLIHFIREMTEDHISILLYSLISCSSVYVGLQVLFFRHYFVDELLTFLRTMLLKKN</sequence>
<feature type="transmembrane region" description="Helical" evidence="6">
    <location>
        <begin position="210"/>
        <end position="234"/>
    </location>
</feature>
<dbReference type="CDD" id="cd13128">
    <property type="entry name" value="MATE_Wzx_like"/>
    <property type="match status" value="1"/>
</dbReference>
<keyword evidence="2" id="KW-1003">Cell membrane</keyword>
<feature type="transmembrane region" description="Helical" evidence="6">
    <location>
        <begin position="413"/>
        <end position="432"/>
    </location>
</feature>
<feature type="transmembrane region" description="Helical" evidence="6">
    <location>
        <begin position="240"/>
        <end position="266"/>
    </location>
</feature>
<evidence type="ECO:0000256" key="6">
    <source>
        <dbReference type="SAM" id="Phobius"/>
    </source>
</evidence>
<feature type="transmembrane region" description="Helical" evidence="6">
    <location>
        <begin position="354"/>
        <end position="373"/>
    </location>
</feature>
<dbReference type="EMBL" id="FUZU01000001">
    <property type="protein sequence ID" value="SKC38425.1"/>
    <property type="molecule type" value="Genomic_DNA"/>
</dbReference>
<dbReference type="PANTHER" id="PTHR30250:SF11">
    <property type="entry name" value="O-ANTIGEN TRANSPORTER-RELATED"/>
    <property type="match status" value="1"/>
</dbReference>
<organism evidence="7 8">
    <name type="scientific">Ohtaekwangia koreensis</name>
    <dbReference type="NCBI Taxonomy" id="688867"/>
    <lineage>
        <taxon>Bacteria</taxon>
        <taxon>Pseudomonadati</taxon>
        <taxon>Bacteroidota</taxon>
        <taxon>Cytophagia</taxon>
        <taxon>Cytophagales</taxon>
        <taxon>Fulvivirgaceae</taxon>
        <taxon>Ohtaekwangia</taxon>
    </lineage>
</organism>
<evidence type="ECO:0000256" key="1">
    <source>
        <dbReference type="ARBA" id="ARBA00004651"/>
    </source>
</evidence>
<feature type="transmembrane region" description="Helical" evidence="6">
    <location>
        <begin position="438"/>
        <end position="461"/>
    </location>
</feature>
<feature type="transmembrane region" description="Helical" evidence="6">
    <location>
        <begin position="142"/>
        <end position="162"/>
    </location>
</feature>
<keyword evidence="4 6" id="KW-1133">Transmembrane helix</keyword>
<feature type="transmembrane region" description="Helical" evidence="6">
    <location>
        <begin position="379"/>
        <end position="401"/>
    </location>
</feature>
<dbReference type="Pfam" id="PF01943">
    <property type="entry name" value="Polysacc_synt"/>
    <property type="match status" value="1"/>
</dbReference>
<evidence type="ECO:0000256" key="2">
    <source>
        <dbReference type="ARBA" id="ARBA00022475"/>
    </source>
</evidence>
<keyword evidence="5 6" id="KW-0472">Membrane</keyword>
<dbReference type="AlphaFoldDB" id="A0A1T5IH19"/>
<evidence type="ECO:0000256" key="4">
    <source>
        <dbReference type="ARBA" id="ARBA00022989"/>
    </source>
</evidence>
<feature type="transmembrane region" description="Helical" evidence="6">
    <location>
        <begin position="113"/>
        <end position="135"/>
    </location>
</feature>
<keyword evidence="3 6" id="KW-0812">Transmembrane</keyword>
<evidence type="ECO:0000313" key="8">
    <source>
        <dbReference type="Proteomes" id="UP000190961"/>
    </source>
</evidence>
<dbReference type="Proteomes" id="UP000190961">
    <property type="component" value="Unassembled WGS sequence"/>
</dbReference>
<feature type="transmembrane region" description="Helical" evidence="6">
    <location>
        <begin position="49"/>
        <end position="65"/>
    </location>
</feature>
<keyword evidence="8" id="KW-1185">Reference proteome</keyword>
<dbReference type="RefSeq" id="WP_159453568.1">
    <property type="nucleotide sequence ID" value="NZ_FUZU01000001.1"/>
</dbReference>
<dbReference type="STRING" id="688867.SAMN05660236_0019"/>
<evidence type="ECO:0000256" key="3">
    <source>
        <dbReference type="ARBA" id="ARBA00022692"/>
    </source>
</evidence>
<accession>A0A1T5IH19</accession>
<feature type="transmembrane region" description="Helical" evidence="6">
    <location>
        <begin position="168"/>
        <end position="189"/>
    </location>
</feature>
<reference evidence="7 8" key="1">
    <citation type="submission" date="2017-02" db="EMBL/GenBank/DDBJ databases">
        <authorList>
            <person name="Peterson S.W."/>
        </authorList>
    </citation>
    <scope>NUCLEOTIDE SEQUENCE [LARGE SCALE GENOMIC DNA]</scope>
    <source>
        <strain evidence="7 8">DSM 25262</strain>
    </source>
</reference>
<evidence type="ECO:0000313" key="7">
    <source>
        <dbReference type="EMBL" id="SKC38425.1"/>
    </source>
</evidence>
<feature type="transmembrane region" description="Helical" evidence="6">
    <location>
        <begin position="86"/>
        <end position="107"/>
    </location>
</feature>
<protein>
    <submittedName>
        <fullName evidence="7">Membrane protein involved in the export of O-antigen and teichoic acid</fullName>
    </submittedName>
</protein>
<comment type="subcellular location">
    <subcellularLocation>
        <location evidence="1">Cell membrane</location>
        <topology evidence="1">Multi-pass membrane protein</topology>
    </subcellularLocation>
</comment>
<gene>
    <name evidence="7" type="ORF">SAMN05660236_0019</name>
</gene>
<dbReference type="InterPro" id="IPR050833">
    <property type="entry name" value="Poly_Biosynth_Transport"/>
</dbReference>